<evidence type="ECO:0000313" key="2">
    <source>
        <dbReference type="EMBL" id="KAG7096356.1"/>
    </source>
</evidence>
<organism evidence="2 3">
    <name type="scientific">Marasmius oreades</name>
    <name type="common">fairy-ring Marasmius</name>
    <dbReference type="NCBI Taxonomy" id="181124"/>
    <lineage>
        <taxon>Eukaryota</taxon>
        <taxon>Fungi</taxon>
        <taxon>Dikarya</taxon>
        <taxon>Basidiomycota</taxon>
        <taxon>Agaricomycotina</taxon>
        <taxon>Agaricomycetes</taxon>
        <taxon>Agaricomycetidae</taxon>
        <taxon>Agaricales</taxon>
        <taxon>Marasmiineae</taxon>
        <taxon>Marasmiaceae</taxon>
        <taxon>Marasmius</taxon>
    </lineage>
</organism>
<dbReference type="RefSeq" id="XP_043012826.1">
    <property type="nucleotide sequence ID" value="XM_043148234.1"/>
</dbReference>
<dbReference type="KEGG" id="more:E1B28_003800"/>
<accession>A0A9P8AAW2</accession>
<reference evidence="2" key="1">
    <citation type="journal article" date="2021" name="Genome Biol. Evol.">
        <title>The assembled and annotated genome of the fairy-ring fungus Marasmius oreades.</title>
        <authorList>
            <person name="Hiltunen M."/>
            <person name="Ament-Velasquez S.L."/>
            <person name="Johannesson H."/>
        </authorList>
    </citation>
    <scope>NUCLEOTIDE SEQUENCE</scope>
    <source>
        <strain evidence="2">03SP1</strain>
    </source>
</reference>
<dbReference type="AlphaFoldDB" id="A0A9P8AAW2"/>
<gene>
    <name evidence="2" type="ORF">E1B28_003800</name>
</gene>
<name>A0A9P8AAW2_9AGAR</name>
<evidence type="ECO:0000256" key="1">
    <source>
        <dbReference type="SAM" id="MobiDB-lite"/>
    </source>
</evidence>
<protein>
    <submittedName>
        <fullName evidence="2">Uncharacterized protein</fullName>
    </submittedName>
</protein>
<dbReference type="EMBL" id="CM032182">
    <property type="protein sequence ID" value="KAG7096356.1"/>
    <property type="molecule type" value="Genomic_DNA"/>
</dbReference>
<feature type="compositionally biased region" description="Basic and acidic residues" evidence="1">
    <location>
        <begin position="104"/>
        <end position="115"/>
    </location>
</feature>
<feature type="region of interest" description="Disordered" evidence="1">
    <location>
        <begin position="93"/>
        <end position="115"/>
    </location>
</feature>
<proteinExistence type="predicted"/>
<evidence type="ECO:0000313" key="3">
    <source>
        <dbReference type="Proteomes" id="UP001049176"/>
    </source>
</evidence>
<dbReference type="Proteomes" id="UP001049176">
    <property type="component" value="Chromosome 2"/>
</dbReference>
<sequence length="115" mass="12779">MSGLSSNYTPHSLTSSKLSTMIHKRFEEVQLKSDDTPANASPEGGDSKVSYLVTQGSVCWDCRWRASGSRVEYDILRIRLLLEPHEDEIDPGVLSTSGLTEATSSKEDKIYLQSR</sequence>
<keyword evidence="3" id="KW-1185">Reference proteome</keyword>
<dbReference type="GeneID" id="66072876"/>
<comment type="caution">
    <text evidence="2">The sequence shown here is derived from an EMBL/GenBank/DDBJ whole genome shotgun (WGS) entry which is preliminary data.</text>
</comment>
<feature type="compositionally biased region" description="Polar residues" evidence="1">
    <location>
        <begin position="94"/>
        <end position="103"/>
    </location>
</feature>